<protein>
    <submittedName>
        <fullName evidence="1">Uncharacterized protein</fullName>
    </submittedName>
</protein>
<proteinExistence type="predicted"/>
<name>A0A9P6AL94_9AGAM</name>
<gene>
    <name evidence="1" type="ORF">BS47DRAFT_309699</name>
</gene>
<dbReference type="EMBL" id="MU129081">
    <property type="protein sequence ID" value="KAF9507434.1"/>
    <property type="molecule type" value="Genomic_DNA"/>
</dbReference>
<evidence type="ECO:0000313" key="2">
    <source>
        <dbReference type="Proteomes" id="UP000886523"/>
    </source>
</evidence>
<sequence length="81" mass="8992">MQSPLQANSIGRLVPDLPSECQCGRPLQSRTHSLSECPLYRTHRHLLGQGRQAQIRTLVGSRQGITHLASFLSKSGAYEKH</sequence>
<accession>A0A9P6AL94</accession>
<dbReference type="AlphaFoldDB" id="A0A9P6AL94"/>
<organism evidence="1 2">
    <name type="scientific">Hydnum rufescens UP504</name>
    <dbReference type="NCBI Taxonomy" id="1448309"/>
    <lineage>
        <taxon>Eukaryota</taxon>
        <taxon>Fungi</taxon>
        <taxon>Dikarya</taxon>
        <taxon>Basidiomycota</taxon>
        <taxon>Agaricomycotina</taxon>
        <taxon>Agaricomycetes</taxon>
        <taxon>Cantharellales</taxon>
        <taxon>Hydnaceae</taxon>
        <taxon>Hydnum</taxon>
    </lineage>
</organism>
<dbReference type="Proteomes" id="UP000886523">
    <property type="component" value="Unassembled WGS sequence"/>
</dbReference>
<dbReference type="OrthoDB" id="3230070at2759"/>
<reference evidence="1" key="1">
    <citation type="journal article" date="2020" name="Nat. Commun.">
        <title>Large-scale genome sequencing of mycorrhizal fungi provides insights into the early evolution of symbiotic traits.</title>
        <authorList>
            <person name="Miyauchi S."/>
            <person name="Kiss E."/>
            <person name="Kuo A."/>
            <person name="Drula E."/>
            <person name="Kohler A."/>
            <person name="Sanchez-Garcia M."/>
            <person name="Morin E."/>
            <person name="Andreopoulos B."/>
            <person name="Barry K.W."/>
            <person name="Bonito G."/>
            <person name="Buee M."/>
            <person name="Carver A."/>
            <person name="Chen C."/>
            <person name="Cichocki N."/>
            <person name="Clum A."/>
            <person name="Culley D."/>
            <person name="Crous P.W."/>
            <person name="Fauchery L."/>
            <person name="Girlanda M."/>
            <person name="Hayes R.D."/>
            <person name="Keri Z."/>
            <person name="LaButti K."/>
            <person name="Lipzen A."/>
            <person name="Lombard V."/>
            <person name="Magnuson J."/>
            <person name="Maillard F."/>
            <person name="Murat C."/>
            <person name="Nolan M."/>
            <person name="Ohm R.A."/>
            <person name="Pangilinan J."/>
            <person name="Pereira M.F."/>
            <person name="Perotto S."/>
            <person name="Peter M."/>
            <person name="Pfister S."/>
            <person name="Riley R."/>
            <person name="Sitrit Y."/>
            <person name="Stielow J.B."/>
            <person name="Szollosi G."/>
            <person name="Zifcakova L."/>
            <person name="Stursova M."/>
            <person name="Spatafora J.W."/>
            <person name="Tedersoo L."/>
            <person name="Vaario L.M."/>
            <person name="Yamada A."/>
            <person name="Yan M."/>
            <person name="Wang P."/>
            <person name="Xu J."/>
            <person name="Bruns T."/>
            <person name="Baldrian P."/>
            <person name="Vilgalys R."/>
            <person name="Dunand C."/>
            <person name="Henrissat B."/>
            <person name="Grigoriev I.V."/>
            <person name="Hibbett D."/>
            <person name="Nagy L.G."/>
            <person name="Martin F.M."/>
        </authorList>
    </citation>
    <scope>NUCLEOTIDE SEQUENCE</scope>
    <source>
        <strain evidence="1">UP504</strain>
    </source>
</reference>
<keyword evidence="2" id="KW-1185">Reference proteome</keyword>
<comment type="caution">
    <text evidence="1">The sequence shown here is derived from an EMBL/GenBank/DDBJ whole genome shotgun (WGS) entry which is preliminary data.</text>
</comment>
<evidence type="ECO:0000313" key="1">
    <source>
        <dbReference type="EMBL" id="KAF9507434.1"/>
    </source>
</evidence>